<proteinExistence type="predicted"/>
<keyword evidence="5" id="KW-1185">Reference proteome</keyword>
<protein>
    <recommendedName>
        <fullName evidence="3">DUF6799 domain-containing protein</fullName>
    </recommendedName>
</protein>
<comment type="caution">
    <text evidence="4">The sequence shown here is derived from an EMBL/GenBank/DDBJ whole genome shotgun (WGS) entry which is preliminary data.</text>
</comment>
<dbReference type="RefSeq" id="WP_226182581.1">
    <property type="nucleotide sequence ID" value="NZ_JAJADQ010000001.1"/>
</dbReference>
<evidence type="ECO:0000256" key="1">
    <source>
        <dbReference type="SAM" id="MobiDB-lite"/>
    </source>
</evidence>
<name>A0ABS8A9H5_9BACT</name>
<dbReference type="EMBL" id="JAJADQ010000001">
    <property type="protein sequence ID" value="MCB2376551.1"/>
    <property type="molecule type" value="Genomic_DNA"/>
</dbReference>
<sequence length="157" mass="16923">MHVSFSLPRVLALGCLVVALHTTAPAQSRSSNDGFQRRDGTMYVIRNGVKRPMTHDVHLPNGRTVTHDGFVVARDGKRTELAEGKGCDLNGSVVAVTPGPQGQLLLAAAPRPQSAGADAVNVSYLRQLLEGSGKRRGWGYYKKKGKHGKGKHKKDDD</sequence>
<dbReference type="Proteomes" id="UP001165297">
    <property type="component" value="Unassembled WGS sequence"/>
</dbReference>
<evidence type="ECO:0000313" key="5">
    <source>
        <dbReference type="Proteomes" id="UP001165297"/>
    </source>
</evidence>
<accession>A0ABS8A9H5</accession>
<feature type="chain" id="PRO_5045522472" description="DUF6799 domain-containing protein" evidence="2">
    <location>
        <begin position="27"/>
        <end position="157"/>
    </location>
</feature>
<dbReference type="InterPro" id="IPR046478">
    <property type="entry name" value="DUF6799"/>
</dbReference>
<feature type="domain" description="DUF6799" evidence="3">
    <location>
        <begin position="33"/>
        <end position="92"/>
    </location>
</feature>
<feature type="region of interest" description="Disordered" evidence="1">
    <location>
        <begin position="135"/>
        <end position="157"/>
    </location>
</feature>
<gene>
    <name evidence="4" type="ORF">LGH70_03095</name>
</gene>
<dbReference type="Pfam" id="PF20606">
    <property type="entry name" value="DUF6799"/>
    <property type="match status" value="1"/>
</dbReference>
<evidence type="ECO:0000256" key="2">
    <source>
        <dbReference type="SAM" id="SignalP"/>
    </source>
</evidence>
<evidence type="ECO:0000313" key="4">
    <source>
        <dbReference type="EMBL" id="MCB2376551.1"/>
    </source>
</evidence>
<organism evidence="4 5">
    <name type="scientific">Hymenobacter nitidus</name>
    <dbReference type="NCBI Taxonomy" id="2880929"/>
    <lineage>
        <taxon>Bacteria</taxon>
        <taxon>Pseudomonadati</taxon>
        <taxon>Bacteroidota</taxon>
        <taxon>Cytophagia</taxon>
        <taxon>Cytophagales</taxon>
        <taxon>Hymenobacteraceae</taxon>
        <taxon>Hymenobacter</taxon>
    </lineage>
</organism>
<evidence type="ECO:0000259" key="3">
    <source>
        <dbReference type="Pfam" id="PF20606"/>
    </source>
</evidence>
<reference evidence="4" key="1">
    <citation type="submission" date="2021-10" db="EMBL/GenBank/DDBJ databases">
        <authorList>
            <person name="Dean J.D."/>
            <person name="Kim M.K."/>
            <person name="Newey C.N."/>
            <person name="Stoker T.S."/>
            <person name="Thompson D.W."/>
            <person name="Grose J.H."/>
        </authorList>
    </citation>
    <scope>NUCLEOTIDE SEQUENCE</scope>
    <source>
        <strain evidence="4">BT635</strain>
    </source>
</reference>
<feature type="signal peptide" evidence="2">
    <location>
        <begin position="1"/>
        <end position="26"/>
    </location>
</feature>
<keyword evidence="2" id="KW-0732">Signal</keyword>